<proteinExistence type="predicted"/>
<comment type="caution">
    <text evidence="1">The sequence shown here is derived from an EMBL/GenBank/DDBJ whole genome shotgun (WGS) entry which is preliminary data.</text>
</comment>
<feature type="non-terminal residue" evidence="1">
    <location>
        <position position="1"/>
    </location>
</feature>
<dbReference type="AlphaFoldDB" id="A0A4Y2WHC9"/>
<evidence type="ECO:0000313" key="1">
    <source>
        <dbReference type="EMBL" id="GBO36905.1"/>
    </source>
</evidence>
<dbReference type="Proteomes" id="UP000499080">
    <property type="component" value="Unassembled WGS sequence"/>
</dbReference>
<evidence type="ECO:0000313" key="2">
    <source>
        <dbReference type="Proteomes" id="UP000499080"/>
    </source>
</evidence>
<reference evidence="1 2" key="1">
    <citation type="journal article" date="2019" name="Sci. Rep.">
        <title>Orb-weaving spider Araneus ventricosus genome elucidates the spidroin gene catalogue.</title>
        <authorList>
            <person name="Kono N."/>
            <person name="Nakamura H."/>
            <person name="Ohtoshi R."/>
            <person name="Moran D.A.P."/>
            <person name="Shinohara A."/>
            <person name="Yoshida Y."/>
            <person name="Fujiwara M."/>
            <person name="Mori M."/>
            <person name="Tomita M."/>
            <person name="Arakawa K."/>
        </authorList>
    </citation>
    <scope>NUCLEOTIDE SEQUENCE [LARGE SCALE GENOMIC DNA]</scope>
</reference>
<organism evidence="1 2">
    <name type="scientific">Araneus ventricosus</name>
    <name type="common">Orbweaver spider</name>
    <name type="synonym">Epeira ventricosa</name>
    <dbReference type="NCBI Taxonomy" id="182803"/>
    <lineage>
        <taxon>Eukaryota</taxon>
        <taxon>Metazoa</taxon>
        <taxon>Ecdysozoa</taxon>
        <taxon>Arthropoda</taxon>
        <taxon>Chelicerata</taxon>
        <taxon>Arachnida</taxon>
        <taxon>Araneae</taxon>
        <taxon>Araneomorphae</taxon>
        <taxon>Entelegynae</taxon>
        <taxon>Araneoidea</taxon>
        <taxon>Araneidae</taxon>
        <taxon>Araneus</taxon>
    </lineage>
</organism>
<dbReference type="EMBL" id="BGPR01061177">
    <property type="protein sequence ID" value="GBO36905.1"/>
    <property type="molecule type" value="Genomic_DNA"/>
</dbReference>
<name>A0A4Y2WHC9_ARAVE</name>
<protein>
    <submittedName>
        <fullName evidence="1">Uncharacterized protein</fullName>
    </submittedName>
</protein>
<accession>A0A4Y2WHC9</accession>
<keyword evidence="2" id="KW-1185">Reference proteome</keyword>
<gene>
    <name evidence="1" type="ORF">AVEN_198172_1</name>
</gene>
<sequence length="123" mass="13673">ARKLGNSVWGGGVWLAQVCDFRPLIKQCASEQTLNIPVNDFPKTLDLNSGIQTSSWDTWHESSTPRVQDAGEQPRNAKGGAYLYLIAGYASWRYVQLSEFSETEGWIGGNSSRRLQGVYGPMF</sequence>